<accession>A0A0D2HX45</accession>
<evidence type="ECO:0000259" key="1">
    <source>
        <dbReference type="Pfam" id="PF01927"/>
    </source>
</evidence>
<protein>
    <recommendedName>
        <fullName evidence="1">Mut7-C RNAse domain-containing protein</fullName>
    </recommendedName>
</protein>
<proteinExistence type="predicted"/>
<dbReference type="EMBL" id="AZAC01000008">
    <property type="protein sequence ID" value="KIX14938.1"/>
    <property type="molecule type" value="Genomic_DNA"/>
</dbReference>
<dbReference type="STRING" id="1429043.X474_07255"/>
<name>A0A0D2HX45_9BACT</name>
<dbReference type="PANTHER" id="PTHR39081">
    <property type="entry name" value="MUT7-C DOMAIN-CONTAINING PROTEIN"/>
    <property type="match status" value="1"/>
</dbReference>
<reference evidence="2 3" key="1">
    <citation type="submission" date="2013-11" db="EMBL/GenBank/DDBJ databases">
        <title>Metagenomic analysis of a methanogenic consortium involved in long chain n-alkane degradation.</title>
        <authorList>
            <person name="Davidova I.A."/>
            <person name="Callaghan A.V."/>
            <person name="Wawrik B."/>
            <person name="Pruitt S."/>
            <person name="Marks C."/>
            <person name="Duncan K.E."/>
            <person name="Suflita J.M."/>
        </authorList>
    </citation>
    <scope>NUCLEOTIDE SEQUENCE [LARGE SCALE GENOMIC DNA]</scope>
    <source>
        <strain evidence="2 3">SPR</strain>
    </source>
</reference>
<dbReference type="RefSeq" id="WP_052514940.1">
    <property type="nucleotide sequence ID" value="NZ_AZAC01000008.1"/>
</dbReference>
<sequence length="146" mass="16775">MRQILVDSMMGRLARWLRLLGYDAPLLEKPPLQIKKDQVFLTRRKAWQNKVGVVFVLHDRLEDQLAQVTKTLGLNYQPQKLFTRCLECNLTVQSVSPSEVQGLVPEYILHTAESFSQCPGCGRVFWPGTHVDRAEGLLKVIWKNKT</sequence>
<dbReference type="InterPro" id="IPR002782">
    <property type="entry name" value="Mut7-C_RNAse_dom"/>
</dbReference>
<gene>
    <name evidence="2" type="ORF">X474_07255</name>
</gene>
<dbReference type="Pfam" id="PF01927">
    <property type="entry name" value="Mut7-C"/>
    <property type="match status" value="1"/>
</dbReference>
<comment type="caution">
    <text evidence="2">The sequence shown here is derived from an EMBL/GenBank/DDBJ whole genome shotgun (WGS) entry which is preliminary data.</text>
</comment>
<evidence type="ECO:0000313" key="2">
    <source>
        <dbReference type="EMBL" id="KIX14938.1"/>
    </source>
</evidence>
<organism evidence="2 3">
    <name type="scientific">Dethiosulfatarculus sandiegensis</name>
    <dbReference type="NCBI Taxonomy" id="1429043"/>
    <lineage>
        <taxon>Bacteria</taxon>
        <taxon>Pseudomonadati</taxon>
        <taxon>Thermodesulfobacteriota</taxon>
        <taxon>Desulfarculia</taxon>
        <taxon>Desulfarculales</taxon>
        <taxon>Desulfarculaceae</taxon>
        <taxon>Dethiosulfatarculus</taxon>
    </lineage>
</organism>
<evidence type="ECO:0000313" key="3">
    <source>
        <dbReference type="Proteomes" id="UP000032233"/>
    </source>
</evidence>
<dbReference type="InParanoid" id="A0A0D2HX45"/>
<dbReference type="OrthoDB" id="9797655at2"/>
<keyword evidence="3" id="KW-1185">Reference proteome</keyword>
<feature type="domain" description="Mut7-C RNAse" evidence="1">
    <location>
        <begin position="3"/>
        <end position="136"/>
    </location>
</feature>
<dbReference type="PANTHER" id="PTHR39081:SF1">
    <property type="entry name" value="MUT7-C RNASE DOMAIN-CONTAINING PROTEIN"/>
    <property type="match status" value="1"/>
</dbReference>
<dbReference type="Proteomes" id="UP000032233">
    <property type="component" value="Unassembled WGS sequence"/>
</dbReference>
<dbReference type="AlphaFoldDB" id="A0A0D2HX45"/>